<evidence type="ECO:0000259" key="8">
    <source>
        <dbReference type="Pfam" id="PF20720"/>
    </source>
</evidence>
<dbReference type="SUPFAM" id="SSF52540">
    <property type="entry name" value="P-loop containing nucleoside triphosphate hydrolases"/>
    <property type="match status" value="1"/>
</dbReference>
<dbReference type="InterPro" id="IPR013092">
    <property type="entry name" value="Connexin_N"/>
</dbReference>
<evidence type="ECO:0008006" key="11">
    <source>
        <dbReference type="Google" id="ProtNLM"/>
    </source>
</evidence>
<dbReference type="Gene3D" id="1.20.1440.80">
    <property type="entry name" value="Gap junction channel protein cysteine-rich domain"/>
    <property type="match status" value="1"/>
</dbReference>
<evidence type="ECO:0000313" key="10">
    <source>
        <dbReference type="Proteomes" id="UP000749559"/>
    </source>
</evidence>
<keyword evidence="10" id="KW-1185">Reference proteome</keyword>
<keyword evidence="3 6" id="KW-0812">Transmembrane</keyword>
<evidence type="ECO:0000256" key="5">
    <source>
        <dbReference type="ARBA" id="ARBA00023136"/>
    </source>
</evidence>
<feature type="transmembrane region" description="Helical" evidence="6">
    <location>
        <begin position="20"/>
        <end position="42"/>
    </location>
</feature>
<dbReference type="PRINTS" id="PR00206">
    <property type="entry name" value="CONNEXIN"/>
</dbReference>
<dbReference type="InterPro" id="IPR000500">
    <property type="entry name" value="Connexin"/>
</dbReference>
<proteinExistence type="predicted"/>
<keyword evidence="2" id="KW-1003">Cell membrane</keyword>
<protein>
    <recommendedName>
        <fullName evidence="11">AAA+ ATPase domain-containing protein</fullName>
    </recommendedName>
</protein>
<feature type="transmembrane region" description="Helical" evidence="6">
    <location>
        <begin position="171"/>
        <end position="190"/>
    </location>
</feature>
<evidence type="ECO:0000256" key="3">
    <source>
        <dbReference type="ARBA" id="ARBA00022692"/>
    </source>
</evidence>
<dbReference type="Pfam" id="PF00029">
    <property type="entry name" value="Connexin"/>
    <property type="match status" value="1"/>
</dbReference>
<dbReference type="Proteomes" id="UP000749559">
    <property type="component" value="Unassembled WGS sequence"/>
</dbReference>
<comment type="caution">
    <text evidence="9">The sequence shown here is derived from an EMBL/GenBank/DDBJ whole genome shotgun (WGS) entry which is preliminary data.</text>
</comment>
<accession>A0A8S4PWM9</accession>
<feature type="domain" description="Connexin N-terminal" evidence="7">
    <location>
        <begin position="111"/>
        <end position="194"/>
    </location>
</feature>
<dbReference type="Gene3D" id="1.25.40.10">
    <property type="entry name" value="Tetratricopeptide repeat domain"/>
    <property type="match status" value="1"/>
</dbReference>
<evidence type="ECO:0000256" key="4">
    <source>
        <dbReference type="ARBA" id="ARBA00022989"/>
    </source>
</evidence>
<keyword evidence="4 6" id="KW-1133">Transmembrane helix</keyword>
<evidence type="ECO:0000256" key="1">
    <source>
        <dbReference type="ARBA" id="ARBA00004651"/>
    </source>
</evidence>
<name>A0A8S4PWM9_OWEFU</name>
<dbReference type="InterPro" id="IPR011990">
    <property type="entry name" value="TPR-like_helical_dom_sf"/>
</dbReference>
<dbReference type="OrthoDB" id="6106592at2759"/>
<dbReference type="Pfam" id="PF20720">
    <property type="entry name" value="nSTAND3"/>
    <property type="match status" value="1"/>
</dbReference>
<dbReference type="EMBL" id="CAIIXF020000010">
    <property type="protein sequence ID" value="CAH1797686.1"/>
    <property type="molecule type" value="Genomic_DNA"/>
</dbReference>
<dbReference type="GO" id="GO:0007154">
    <property type="term" value="P:cell communication"/>
    <property type="evidence" value="ECO:0007669"/>
    <property type="project" value="InterPro"/>
</dbReference>
<dbReference type="InterPro" id="IPR027417">
    <property type="entry name" value="P-loop_NTPase"/>
</dbReference>
<reference evidence="9" key="1">
    <citation type="submission" date="2022-03" db="EMBL/GenBank/DDBJ databases">
        <authorList>
            <person name="Martin C."/>
        </authorList>
    </citation>
    <scope>NUCLEOTIDE SEQUENCE</scope>
</reference>
<dbReference type="Gene3D" id="3.40.50.300">
    <property type="entry name" value="P-loop containing nucleotide triphosphate hydrolases"/>
    <property type="match status" value="1"/>
</dbReference>
<evidence type="ECO:0000256" key="2">
    <source>
        <dbReference type="ARBA" id="ARBA00022475"/>
    </source>
</evidence>
<gene>
    <name evidence="9" type="ORF">OFUS_LOCUS21922</name>
</gene>
<dbReference type="InterPro" id="IPR038359">
    <property type="entry name" value="Connexin_N_sf"/>
</dbReference>
<evidence type="ECO:0000313" key="9">
    <source>
        <dbReference type="EMBL" id="CAH1797686.1"/>
    </source>
</evidence>
<dbReference type="AlphaFoldDB" id="A0A8S4PWM9"/>
<dbReference type="InterPro" id="IPR049050">
    <property type="entry name" value="nSTAND3"/>
</dbReference>
<comment type="subcellular location">
    <subcellularLocation>
        <location evidence="1">Cell membrane</location>
        <topology evidence="1">Multi-pass membrane protein</topology>
    </subcellularLocation>
</comment>
<sequence>MDMLPGVQESIQTINERSDFFTVFGFLITILFIPRVFITFVAQAEFFNKDYLACSPNNTVDSENESLRRRCYAVFATLWPPHYHWFMQLGLTIGVLICFHFPSLWSIKHKKNISKNVERGYLVQTAIRAIIETCFIFSQGFLYGFDVATKFICLEDNEHIPCDVLRVNGKVAMLVTMFVISIVVLCVHLADVIHGIKKLKENDGPLLPVTGVPTRLKFNCERPPDPVEDIFRCENYTLLENKLEEQNVVVLTGPSGSGKTQLALLYAKKFINENNESKCFCFNSPSPEDLLVDVEKLIDQCKLNIHTDGEMHEEKNSRMAKKVWRLLIRIRDEVKEDNQKTLFVFDNATFETACIIKEVFLKVSSFIVIITTSENDKFIEGFEGLRMDVKGYTKKDVDVLALCQYDQFKDDMQCLAEKLDFLPLGIHAACQYMIESNSLNVRDLLAQLDKYGDPLTGLFQESYKKANEYCNNDNAKLLFNIVVTLSLDPIPFDLLDWTIRVTSYREREDHIHESDITQKREHLLGEIKKFHLGTVEIRGSENKMLRMHNIPRSAIQKIWTEDERIKYFREMLLILDDQVDKDTRDKKDFLFFLKVIPHVKHALKSDFSGAQSQAVGIKILQISLQDKLHYMYTQTRLISYFRESESEAKELCYSLIDLKEEVKDIEKDWKYNDITSQKFIKKRAELINSKVKLLEIPRDFLKELVCIRRLNSDDVECLKRKMNSDNEEKSSKNKSDNVELLSSTTIKEGMELKPQSTLAPNGYLTETNYDELVQRGAAISLEIMKKVFLLEFMANILYTHGRMYFYKNKNKGEEANIYEHDLRLAYELSCIIQKQHGINIVMLLLAERTGFLYIDVDSNNKERIKHATERYKKLLVEKGEYYEKGLLKIVPREDAYHQTRCQKQLFNCYLAAVTEAATAEKAAKEAEEEAYIHIEKQWTNNNGYKEAKKLLRSLENNDKADAYIKFGDLEMTLSEFGKKHLDKAIVDYKKTLKLEEAKSHSSRKGGRIIKAISGITEALYKRKNEGDWKRAKKYANRAIEICTTERMEKDTKEKLQGILDSMHSP</sequence>
<keyword evidence="5 6" id="KW-0472">Membrane</keyword>
<evidence type="ECO:0000256" key="6">
    <source>
        <dbReference type="SAM" id="Phobius"/>
    </source>
</evidence>
<evidence type="ECO:0000259" key="7">
    <source>
        <dbReference type="Pfam" id="PF00029"/>
    </source>
</evidence>
<feature type="transmembrane region" description="Helical" evidence="6">
    <location>
        <begin position="85"/>
        <end position="105"/>
    </location>
</feature>
<organism evidence="9 10">
    <name type="scientific">Owenia fusiformis</name>
    <name type="common">Polychaete worm</name>
    <dbReference type="NCBI Taxonomy" id="6347"/>
    <lineage>
        <taxon>Eukaryota</taxon>
        <taxon>Metazoa</taxon>
        <taxon>Spiralia</taxon>
        <taxon>Lophotrochozoa</taxon>
        <taxon>Annelida</taxon>
        <taxon>Polychaeta</taxon>
        <taxon>Sedentaria</taxon>
        <taxon>Canalipalpata</taxon>
        <taxon>Sabellida</taxon>
        <taxon>Oweniida</taxon>
        <taxon>Oweniidae</taxon>
        <taxon>Owenia</taxon>
    </lineage>
</organism>
<dbReference type="GO" id="GO:0005922">
    <property type="term" value="C:connexin complex"/>
    <property type="evidence" value="ECO:0007669"/>
    <property type="project" value="InterPro"/>
</dbReference>
<feature type="domain" description="Novel STAND NTPase 3" evidence="8">
    <location>
        <begin position="235"/>
        <end position="286"/>
    </location>
</feature>